<reference evidence="3 4" key="1">
    <citation type="submission" date="2017-12" db="EMBL/GenBank/DDBJ databases">
        <title>Taxonomic description and draft genome of Pradoshia cofamensis Gen. nov., sp. nov., a thermotolerant bacillale isolated from anterior gut of earthworm Eisenia fetida.</title>
        <authorList>
            <person name="Saha T."/>
            <person name="Chakraborty R."/>
        </authorList>
    </citation>
    <scope>NUCLEOTIDE SEQUENCE [LARGE SCALE GENOMIC DNA]</scope>
    <source>
        <strain evidence="3 4">EAG3</strain>
    </source>
</reference>
<dbReference type="InterPro" id="IPR002901">
    <property type="entry name" value="MGlyc_endo_b_GlcNAc-like_dom"/>
</dbReference>
<dbReference type="PANTHER" id="PTHR34408:SF2">
    <property type="entry name" value="CELL WALL-BINDING PROTEIN YWSB"/>
    <property type="match status" value="1"/>
</dbReference>
<evidence type="ECO:0000313" key="4">
    <source>
        <dbReference type="Proteomes" id="UP000239663"/>
    </source>
</evidence>
<dbReference type="EMBL" id="PKOZ01000002">
    <property type="protein sequence ID" value="PQD96252.1"/>
    <property type="molecule type" value="Genomic_DNA"/>
</dbReference>
<feature type="signal peptide" evidence="1">
    <location>
        <begin position="1"/>
        <end position="27"/>
    </location>
</feature>
<keyword evidence="1" id="KW-0732">Signal</keyword>
<evidence type="ECO:0000259" key="2">
    <source>
        <dbReference type="SMART" id="SM00047"/>
    </source>
</evidence>
<feature type="chain" id="PRO_5015639752" description="Mannosyl-glycoprotein endo-beta-N-acetylglucosamidase-like domain-containing protein" evidence="1">
    <location>
        <begin position="28"/>
        <end position="689"/>
    </location>
</feature>
<proteinExistence type="predicted"/>
<dbReference type="PANTHER" id="PTHR34408">
    <property type="entry name" value="FAMILY PROTEIN, PUTATIVE-RELATED"/>
    <property type="match status" value="1"/>
</dbReference>
<evidence type="ECO:0000256" key="1">
    <source>
        <dbReference type="SAM" id="SignalP"/>
    </source>
</evidence>
<dbReference type="InterPro" id="IPR052354">
    <property type="entry name" value="Cell_Wall_Dynamics_Protein"/>
</dbReference>
<dbReference type="Gene3D" id="2.30.30.40">
    <property type="entry name" value="SH3 Domains"/>
    <property type="match status" value="4"/>
</dbReference>
<gene>
    <name evidence="3" type="ORF">CYL18_06550</name>
</gene>
<accession>A0A2S7N2D0</accession>
<name>A0A2S7N2D0_9BACI</name>
<sequence length="689" mass="75608">MFTAKKFTSLLMITMLLLSSLPAVSFATELEDPAEKAIGTLISEDGEPIYLYETTAMDSPVLTQLDSDSEVIILEELEEYSHVQFVSADGNEIWDGYVKSENISANEDLLDTEKIIVSAEEEPAIEAEEVKPTVSLEESTGEAGISESAARLSGKALSGIAINAPTKTYASPSTSAKVIKSYAAGAVLKFYDYSTSWYQAKVKASGKWQTVYIQKSAVETLVPNPVQIEAIAKLNSTVMYQTPSTSAKAIKTYKQGYILKLYTYTASWYKANVQVDGKYQTAYVPKTSVVLPNPSSKAEKGIALKNPTSVYAYTSTNAKALKTYEAGSILKVYSYTDSWYRATIYVDGKKKTGYILKSHLEKVTEESTQQTGLAQKNPTKIYEKPSTTAGSLKTYAKNSVLKYRGYSANWYVTEIKVNGVNQTGYIKKSDVSSQTITNYGLTLDKAVSLQMKMSPVTDASNIRVSNDELLYRSRAASWDDSYWKSATAAQVRKYLDPENYTPGSREYYQFLILSEPAGTSATEINKNVLNEKGVLAGKAASFIQAASSNGINEVYLISHALLETANGTSPLATGIKYNGTTVYNMYGIGAYDHDPNGTGAKYAYNQGWTSVEKAIVGGAAFVAKSYIHAGQDTLYKMRWNPESMATKGYASHQYATDIGWAVKQTARMAQIYGLLTQYTLLYDIPSYKE</sequence>
<dbReference type="OrthoDB" id="9816557at2"/>
<comment type="caution">
    <text evidence="3">The sequence shown here is derived from an EMBL/GenBank/DDBJ whole genome shotgun (WGS) entry which is preliminary data.</text>
</comment>
<protein>
    <recommendedName>
        <fullName evidence="2">Mannosyl-glycoprotein endo-beta-N-acetylglucosamidase-like domain-containing protein</fullName>
    </recommendedName>
</protein>
<feature type="domain" description="Mannosyl-glycoprotein endo-beta-N-acetylglucosamidase-like" evidence="2">
    <location>
        <begin position="527"/>
        <end position="683"/>
    </location>
</feature>
<dbReference type="RefSeq" id="WP_104848679.1">
    <property type="nucleotide sequence ID" value="NZ_PKOZ01000002.1"/>
</dbReference>
<dbReference type="Proteomes" id="UP000239663">
    <property type="component" value="Unassembled WGS sequence"/>
</dbReference>
<dbReference type="Gene3D" id="1.10.530.10">
    <property type="match status" value="1"/>
</dbReference>
<dbReference type="Pfam" id="PF01832">
    <property type="entry name" value="Glucosaminidase"/>
    <property type="match status" value="1"/>
</dbReference>
<dbReference type="GO" id="GO:0004040">
    <property type="term" value="F:amidase activity"/>
    <property type="evidence" value="ECO:0007669"/>
    <property type="project" value="InterPro"/>
</dbReference>
<dbReference type="AlphaFoldDB" id="A0A2S7N2D0"/>
<organism evidence="3 4">
    <name type="scientific">Pradoshia eiseniae</name>
    <dbReference type="NCBI Taxonomy" id="2064768"/>
    <lineage>
        <taxon>Bacteria</taxon>
        <taxon>Bacillati</taxon>
        <taxon>Bacillota</taxon>
        <taxon>Bacilli</taxon>
        <taxon>Bacillales</taxon>
        <taxon>Bacillaceae</taxon>
        <taxon>Pradoshia</taxon>
    </lineage>
</organism>
<keyword evidence="4" id="KW-1185">Reference proteome</keyword>
<evidence type="ECO:0000313" key="3">
    <source>
        <dbReference type="EMBL" id="PQD96252.1"/>
    </source>
</evidence>
<dbReference type="SMART" id="SM00047">
    <property type="entry name" value="LYZ2"/>
    <property type="match status" value="1"/>
</dbReference>